<keyword evidence="2 3" id="KW-0479">Metal-binding</keyword>
<reference evidence="4 5" key="1">
    <citation type="submission" date="2018-06" db="EMBL/GenBank/DDBJ databases">
        <title>Genomic Encyclopedia of Archaeal and Bacterial Type Strains, Phase II (KMG-II): from individual species to whole genera.</title>
        <authorList>
            <person name="Goeker M."/>
        </authorList>
    </citation>
    <scope>NUCLEOTIDE SEQUENCE [LARGE SCALE GENOMIC DNA]</scope>
    <source>
        <strain evidence="4 5">DSM 23857</strain>
    </source>
</reference>
<organism evidence="4 5">
    <name type="scientific">Chitinophaga skermanii</name>
    <dbReference type="NCBI Taxonomy" id="331697"/>
    <lineage>
        <taxon>Bacteria</taxon>
        <taxon>Pseudomonadati</taxon>
        <taxon>Bacteroidota</taxon>
        <taxon>Chitinophagia</taxon>
        <taxon>Chitinophagales</taxon>
        <taxon>Chitinophagaceae</taxon>
        <taxon>Chitinophaga</taxon>
    </lineage>
</organism>
<evidence type="ECO:0000256" key="2">
    <source>
        <dbReference type="ARBA" id="ARBA00022723"/>
    </source>
</evidence>
<name>A0A327QVP3_9BACT</name>
<accession>A0A327QVP3</accession>
<feature type="binding site" evidence="3">
    <location>
        <position position="137"/>
    </location>
    <ligand>
        <name>a divalent metal cation</name>
        <dbReference type="ChEBI" id="CHEBI:60240"/>
    </ligand>
</feature>
<keyword evidence="5" id="KW-1185">Reference proteome</keyword>
<dbReference type="InterPro" id="IPR007837">
    <property type="entry name" value="DinB"/>
</dbReference>
<dbReference type="InterPro" id="IPR034660">
    <property type="entry name" value="DinB/YfiT-like"/>
</dbReference>
<dbReference type="Proteomes" id="UP000249547">
    <property type="component" value="Unassembled WGS sequence"/>
</dbReference>
<evidence type="ECO:0000313" key="4">
    <source>
        <dbReference type="EMBL" id="RAJ08450.1"/>
    </source>
</evidence>
<dbReference type="GO" id="GO:0046872">
    <property type="term" value="F:metal ion binding"/>
    <property type="evidence" value="ECO:0007669"/>
    <property type="project" value="UniProtKB-KW"/>
</dbReference>
<protein>
    <submittedName>
        <fullName evidence="4">Putative damage-inducible protein DinB</fullName>
    </submittedName>
</protein>
<dbReference type="Pfam" id="PF05163">
    <property type="entry name" value="DinB"/>
    <property type="match status" value="1"/>
</dbReference>
<evidence type="ECO:0000313" key="5">
    <source>
        <dbReference type="Proteomes" id="UP000249547"/>
    </source>
</evidence>
<gene>
    <name evidence="4" type="ORF">LX64_01101</name>
</gene>
<evidence type="ECO:0000256" key="3">
    <source>
        <dbReference type="PIRSR" id="PIRSR607837-1"/>
    </source>
</evidence>
<dbReference type="OrthoDB" id="119432at2"/>
<proteinExistence type="inferred from homology"/>
<dbReference type="AlphaFoldDB" id="A0A327QVP3"/>
<comment type="similarity">
    <text evidence="1">Belongs to the DinB family.</text>
</comment>
<dbReference type="RefSeq" id="WP_111596603.1">
    <property type="nucleotide sequence ID" value="NZ_QLLL01000002.1"/>
</dbReference>
<evidence type="ECO:0000256" key="1">
    <source>
        <dbReference type="ARBA" id="ARBA00008635"/>
    </source>
</evidence>
<dbReference type="SUPFAM" id="SSF109854">
    <property type="entry name" value="DinB/YfiT-like putative metalloenzymes"/>
    <property type="match status" value="1"/>
</dbReference>
<dbReference type="EMBL" id="QLLL01000002">
    <property type="protein sequence ID" value="RAJ08450.1"/>
    <property type="molecule type" value="Genomic_DNA"/>
</dbReference>
<dbReference type="Gene3D" id="1.20.120.450">
    <property type="entry name" value="dinb family like domain"/>
    <property type="match status" value="1"/>
</dbReference>
<comment type="caution">
    <text evidence="4">The sequence shown here is derived from an EMBL/GenBank/DDBJ whole genome shotgun (WGS) entry which is preliminary data.</text>
</comment>
<feature type="binding site" evidence="3">
    <location>
        <position position="47"/>
    </location>
    <ligand>
        <name>a divalent metal cation</name>
        <dbReference type="ChEBI" id="CHEBI:60240"/>
    </ligand>
</feature>
<sequence length="166" mass="18813">MTIIQLFQQQLNNEAPTTRKMLALVPMDKLDWNPHPKSMPLGHLARHIAELPSWIEMTIDTNELNFEGMDFKPQPITSSEELTNLFEKSLQQGLDALAKTNEAQLDEIWTLRTGDTIHSAQPKYSVIMMSLSQIIHHRAQLGVYLRLLDIPIPGSYGPSADEPHSM</sequence>